<keyword evidence="4 8" id="KW-0812">Transmembrane</keyword>
<dbReference type="PANTHER" id="PTHR40980:SF4">
    <property type="entry name" value="TONB-DEPENDENT RECEPTOR-LIKE BETA-BARREL DOMAIN-CONTAINING PROTEIN"/>
    <property type="match status" value="1"/>
</dbReference>
<organism evidence="13 14">
    <name type="scientific">Cloacibacterium normanense</name>
    <dbReference type="NCBI Taxonomy" id="237258"/>
    <lineage>
        <taxon>Bacteria</taxon>
        <taxon>Pseudomonadati</taxon>
        <taxon>Bacteroidota</taxon>
        <taxon>Flavobacteriia</taxon>
        <taxon>Flavobacteriales</taxon>
        <taxon>Weeksellaceae</taxon>
    </lineage>
</organism>
<dbReference type="Pfam" id="PF13715">
    <property type="entry name" value="CarbopepD_reg_2"/>
    <property type="match status" value="1"/>
</dbReference>
<dbReference type="GO" id="GO:0009279">
    <property type="term" value="C:cell outer membrane"/>
    <property type="evidence" value="ECO:0007669"/>
    <property type="project" value="UniProtKB-SubCell"/>
</dbReference>
<evidence type="ECO:0000313" key="13">
    <source>
        <dbReference type="EMBL" id="OEL12144.1"/>
    </source>
</evidence>
<keyword evidence="6 8" id="KW-0472">Membrane</keyword>
<dbReference type="Gene3D" id="2.170.130.10">
    <property type="entry name" value="TonB-dependent receptor, plug domain"/>
    <property type="match status" value="1"/>
</dbReference>
<keyword evidence="3 8" id="KW-1134">Transmembrane beta strand</keyword>
<dbReference type="InterPro" id="IPR012910">
    <property type="entry name" value="Plug_dom"/>
</dbReference>
<evidence type="ECO:0000256" key="10">
    <source>
        <dbReference type="SAM" id="SignalP"/>
    </source>
</evidence>
<evidence type="ECO:0000259" key="11">
    <source>
        <dbReference type="Pfam" id="PF00593"/>
    </source>
</evidence>
<dbReference type="CDD" id="cd01347">
    <property type="entry name" value="ligand_gated_channel"/>
    <property type="match status" value="1"/>
</dbReference>
<evidence type="ECO:0000256" key="5">
    <source>
        <dbReference type="ARBA" id="ARBA00023077"/>
    </source>
</evidence>
<evidence type="ECO:0000256" key="2">
    <source>
        <dbReference type="ARBA" id="ARBA00022448"/>
    </source>
</evidence>
<reference evidence="13 14" key="1">
    <citation type="submission" date="2016-09" db="EMBL/GenBank/DDBJ databases">
        <authorList>
            <person name="Capua I."/>
            <person name="De Benedictis P."/>
            <person name="Joannis T."/>
            <person name="Lombin L.H."/>
            <person name="Cattoli G."/>
        </authorList>
    </citation>
    <scope>NUCLEOTIDE SEQUENCE [LARGE SCALE GENOMIC DNA]</scope>
    <source>
        <strain evidence="13 14">NRS-1</strain>
    </source>
</reference>
<dbReference type="EMBL" id="MKGI01000011">
    <property type="protein sequence ID" value="OEL12144.1"/>
    <property type="molecule type" value="Genomic_DNA"/>
</dbReference>
<evidence type="ECO:0000256" key="8">
    <source>
        <dbReference type="PROSITE-ProRule" id="PRU01360"/>
    </source>
</evidence>
<evidence type="ECO:0000259" key="12">
    <source>
        <dbReference type="Pfam" id="PF07715"/>
    </source>
</evidence>
<dbReference type="GO" id="GO:0030246">
    <property type="term" value="F:carbohydrate binding"/>
    <property type="evidence" value="ECO:0007669"/>
    <property type="project" value="InterPro"/>
</dbReference>
<dbReference type="Proteomes" id="UP000095601">
    <property type="component" value="Unassembled WGS sequence"/>
</dbReference>
<dbReference type="InterPro" id="IPR000531">
    <property type="entry name" value="Beta-barrel_TonB"/>
</dbReference>
<feature type="chain" id="PRO_5009187047" evidence="10">
    <location>
        <begin position="19"/>
        <end position="938"/>
    </location>
</feature>
<accession>A0A1E5UGZ1</accession>
<dbReference type="InterPro" id="IPR036942">
    <property type="entry name" value="Beta-barrel_TonB_sf"/>
</dbReference>
<dbReference type="InterPro" id="IPR013784">
    <property type="entry name" value="Carb-bd-like_fold"/>
</dbReference>
<feature type="signal peptide" evidence="10">
    <location>
        <begin position="1"/>
        <end position="18"/>
    </location>
</feature>
<keyword evidence="13" id="KW-0675">Receptor</keyword>
<dbReference type="InterPro" id="IPR037066">
    <property type="entry name" value="Plug_dom_sf"/>
</dbReference>
<evidence type="ECO:0000313" key="14">
    <source>
        <dbReference type="Proteomes" id="UP000095601"/>
    </source>
</evidence>
<dbReference type="InterPro" id="IPR010104">
    <property type="entry name" value="TonB_rcpt_bac"/>
</dbReference>
<comment type="caution">
    <text evidence="13">The sequence shown here is derived from an EMBL/GenBank/DDBJ whole genome shotgun (WGS) entry which is preliminary data.</text>
</comment>
<dbReference type="SUPFAM" id="SSF56935">
    <property type="entry name" value="Porins"/>
    <property type="match status" value="1"/>
</dbReference>
<gene>
    <name evidence="13" type="ORF">BHF72_1332</name>
</gene>
<dbReference type="Pfam" id="PF00593">
    <property type="entry name" value="TonB_dep_Rec_b-barrel"/>
    <property type="match status" value="1"/>
</dbReference>
<name>A0A1E5UGZ1_9FLAO</name>
<keyword evidence="7 8" id="KW-0998">Cell outer membrane</keyword>
<dbReference type="AlphaFoldDB" id="A0A1E5UGZ1"/>
<dbReference type="Gene3D" id="2.60.40.1120">
    <property type="entry name" value="Carboxypeptidase-like, regulatory domain"/>
    <property type="match status" value="1"/>
</dbReference>
<dbReference type="InterPro" id="IPR039426">
    <property type="entry name" value="TonB-dep_rcpt-like"/>
</dbReference>
<evidence type="ECO:0000256" key="3">
    <source>
        <dbReference type="ARBA" id="ARBA00022452"/>
    </source>
</evidence>
<feature type="domain" description="TonB-dependent receptor-like beta-barrel" evidence="11">
    <location>
        <begin position="489"/>
        <end position="905"/>
    </location>
</feature>
<dbReference type="SUPFAM" id="SSF49452">
    <property type="entry name" value="Starch-binding domain-like"/>
    <property type="match status" value="1"/>
</dbReference>
<dbReference type="STRING" id="237258.SAMN04489756_10979"/>
<evidence type="ECO:0000256" key="9">
    <source>
        <dbReference type="RuleBase" id="RU003357"/>
    </source>
</evidence>
<dbReference type="PATRIC" id="fig|237258.4.peg.1286"/>
<dbReference type="KEGG" id="cnr:EB819_07230"/>
<dbReference type="NCBIfam" id="TIGR01782">
    <property type="entry name" value="TonB-Xanth-Caul"/>
    <property type="match status" value="1"/>
</dbReference>
<evidence type="ECO:0000256" key="7">
    <source>
        <dbReference type="ARBA" id="ARBA00023237"/>
    </source>
</evidence>
<dbReference type="OrthoDB" id="8727862at2"/>
<keyword evidence="5 9" id="KW-0798">TonB box</keyword>
<keyword evidence="10" id="KW-0732">Signal</keyword>
<dbReference type="RefSeq" id="WP_069797003.1">
    <property type="nucleotide sequence ID" value="NZ_CP034157.1"/>
</dbReference>
<protein>
    <submittedName>
        <fullName evidence="13">TonB-dependent receptor family protein</fullName>
    </submittedName>
</protein>
<evidence type="ECO:0000256" key="4">
    <source>
        <dbReference type="ARBA" id="ARBA00022692"/>
    </source>
</evidence>
<proteinExistence type="inferred from homology"/>
<comment type="similarity">
    <text evidence="8 9">Belongs to the TonB-dependent receptor family.</text>
</comment>
<dbReference type="PROSITE" id="PS52016">
    <property type="entry name" value="TONB_DEPENDENT_REC_3"/>
    <property type="match status" value="1"/>
</dbReference>
<keyword evidence="14" id="KW-1185">Reference proteome</keyword>
<feature type="domain" description="TonB-dependent receptor plug" evidence="12">
    <location>
        <begin position="125"/>
        <end position="228"/>
    </location>
</feature>
<comment type="subcellular location">
    <subcellularLocation>
        <location evidence="1 8">Cell outer membrane</location>
        <topology evidence="1 8">Multi-pass membrane protein</topology>
    </subcellularLocation>
</comment>
<dbReference type="Pfam" id="PF07715">
    <property type="entry name" value="Plug"/>
    <property type="match status" value="1"/>
</dbReference>
<evidence type="ECO:0000256" key="6">
    <source>
        <dbReference type="ARBA" id="ARBA00023136"/>
    </source>
</evidence>
<evidence type="ECO:0000256" key="1">
    <source>
        <dbReference type="ARBA" id="ARBA00004571"/>
    </source>
</evidence>
<keyword evidence="2 8" id="KW-0813">Transport</keyword>
<dbReference type="PANTHER" id="PTHR40980">
    <property type="entry name" value="PLUG DOMAIN-CONTAINING PROTEIN"/>
    <property type="match status" value="1"/>
</dbReference>
<dbReference type="Gene3D" id="2.40.170.20">
    <property type="entry name" value="TonB-dependent receptor, beta-barrel domain"/>
    <property type="match status" value="1"/>
</dbReference>
<sequence>MKKIFTTIFLCAGLFIYAQTGTVSGNINDNSKIALPGAKITLSPGNIYTVSDEYGNFVFLNVPAGKYTMKVDYIGYGSREYELVVDAEKNTKQNIVFDKKEVTIKEVKLTGFNLQNQARALNKQKSNANITNVISADQIGKFPDSNIGDALKRVPGVTMQNDQGEARDIIIRGLAPELNSVTINGSRIPSAEGDNRKVQMDLIPSDMIQIVEVNKTLTSDQDADAIGGSVDLITRSASAKERISLSTASGYNPIREKALYNTSFVYSNRFLNNKLGMVLNGSYNNNDYGSDNVEAVWAKDDAGNVYIEEMDIRKYDVKRERKSVGADLDFKFNDKNKIRFSAMYNWRDDWENRYRLRYSSIVPVYSDAAKTIISGFTGRAGYQTKGGVNNNLNDNTRLERQIMQNYAVNGEHVLGSKLEMNWGASYSKAEEQRPDERYIHYRVSGVSFDKNFDSPEEPLLKPTTPVALNKLKLQDLTDQNGFTYEEEITARFNFRLPFSIIEGQKGRLRLGAKTRLKTKERDNDFFSYKPTGSNMNTMDQTDLVFWGGEKFNPNSKYSPGYFVSNQYLGNLDLHNPSLFKKSEKPSEFLFANYSADEKIYAGYVRWDQNFTDQLSMIAGVRVENTHTNYTGNVVEDEEKLTATRGIKNDYTNFLPSLAFKYSPTTNIVVRAAYSTALARPSYYKLSPFVGIIPDDRDITAGNPDLKSSFAHNFDLMGEYYFKSVGLLSVGGFYKKINDFIYDYRDQNFTYDKFSELFPDLPNSLVPGQNYTLLYPKNGESVNVYGFEVALQRQLDFLPGFLKNFGVYVNYTYTKSEAKGIYNADGDLRKGLMLPGTAPHMFNSSLSWENKRFSARISLNHTAAYLDELGGGDFEDRYYDKQTFLDANASYSINDWLRFFVEANNLTNQPLRYYQGVSARTMQMEYYKPRFTAGLKFDF</sequence>